<feature type="region of interest" description="Disordered" evidence="1">
    <location>
        <begin position="917"/>
        <end position="941"/>
    </location>
</feature>
<dbReference type="AlphaFoldDB" id="A0A0L0FML5"/>
<sequence>MFHVRSSIAIGWPTPVVSERYIISQIHTLVHNCRTTARCSNSGTHPRQAVSVQVKAFVHTHIQDRNALHSRTTMAHTRTFQTSQNTPNKITDKLGEAGRKLIGILFPPPPKSVPSRMLRRSAERLAARDKAPRTDKAFTDYQKLKQSDTQAQTQTQSQSQTHYSKPIIAYSKEMQTYESGIVNRAEGRVRRTGRYVSGTPLVRFAASFDDVRRNYLEEQLLAASSSRVCLDHFVDNWNEYYGDNLATVLDKCAQDYLDAENAPATPMIDRPHVVTGSAAENAAAATNDLQIRPKAPTAQELALEALQKHSAWPILLKRVSQKVDDCSVTSFQVIIQSLCALDTDPGEAVQTAIMRRIDTGSTPTELSNVLYQILARGSGDLGLVEEFASYLKQSPRMVQDMSSVDVDILCHCVWMLQTQDVPAESFYNAFFMHMDHMIALRKSLDHLTTDSIWQLAATINGRSRKRRTKNDVWFINYIARASRERLHELSGSGIIALAELVYNQGRIDFARTGQAKDTTKSVKARRLGFKALSTNCSAFVVDAIHECATRGAQAISVVDLKTTLSVLRLAPYCVANIKNESLALLSTASQKDLTLCSAKEIVDVVNGYVGIEQAFNQSASCLQLYQKVGQEVMDRINGRTAGENTFGTAGQSVNDIAIRDANASILSDISMLVGVLHAYARAGYVLSPLFAQSIPIINSSLDVIKPIEAMHALYAFASARSLTPELATALLRKAPIDSLSPTPSTAHSHSHKTTKPPAQNAVDMRSTNQSARKINIPMYEALSDAAWGVSVTSKCREQPVLEEWVTRCLAILADGDVSVQRKRVQAPAYRRVLQTYMALDPSNTGGNNQVGIFTGEGTQSQRRLREYAEQRTLEYESNQVSDKQTVVGDLSEALESLGVTHKVGKLYQHSLRGDNKGVGMENSIDSTGAASKKGSEEATATKSDISKCDAGLLIDCIIPGKQIAFQVITDCECVLAETGRGNEGIDTRGLDENGIRILRLETEMSLQVIEKSGWTVMPLFTSDWRGLRSKKEKAVLVAHLLGKDRGGSTGLA</sequence>
<dbReference type="Proteomes" id="UP000054560">
    <property type="component" value="Unassembled WGS sequence"/>
</dbReference>
<accession>A0A0L0FML5</accession>
<name>A0A0L0FML5_9EUKA</name>
<keyword evidence="3" id="KW-1185">Reference proteome</keyword>
<feature type="region of interest" description="Disordered" evidence="1">
    <location>
        <begin position="739"/>
        <end position="767"/>
    </location>
</feature>
<dbReference type="RefSeq" id="XP_014151175.1">
    <property type="nucleotide sequence ID" value="XM_014295700.1"/>
</dbReference>
<proteinExistence type="predicted"/>
<evidence type="ECO:0000313" key="3">
    <source>
        <dbReference type="Proteomes" id="UP000054560"/>
    </source>
</evidence>
<dbReference type="EMBL" id="KQ242784">
    <property type="protein sequence ID" value="KNC77273.1"/>
    <property type="molecule type" value="Genomic_DNA"/>
</dbReference>
<organism evidence="2 3">
    <name type="scientific">Sphaeroforma arctica JP610</name>
    <dbReference type="NCBI Taxonomy" id="667725"/>
    <lineage>
        <taxon>Eukaryota</taxon>
        <taxon>Ichthyosporea</taxon>
        <taxon>Ichthyophonida</taxon>
        <taxon>Sphaeroforma</taxon>
    </lineage>
</organism>
<evidence type="ECO:0000313" key="2">
    <source>
        <dbReference type="EMBL" id="KNC77273.1"/>
    </source>
</evidence>
<dbReference type="GeneID" id="25910767"/>
<feature type="compositionally biased region" description="Low complexity" evidence="1">
    <location>
        <begin position="147"/>
        <end position="161"/>
    </location>
</feature>
<reference evidence="2 3" key="1">
    <citation type="submission" date="2011-02" db="EMBL/GenBank/DDBJ databases">
        <title>The Genome Sequence of Sphaeroforma arctica JP610.</title>
        <authorList>
            <consortium name="The Broad Institute Genome Sequencing Platform"/>
            <person name="Russ C."/>
            <person name="Cuomo C."/>
            <person name="Young S.K."/>
            <person name="Zeng Q."/>
            <person name="Gargeya S."/>
            <person name="Alvarado L."/>
            <person name="Berlin A."/>
            <person name="Chapman S.B."/>
            <person name="Chen Z."/>
            <person name="Freedman E."/>
            <person name="Gellesch M."/>
            <person name="Goldberg J."/>
            <person name="Griggs A."/>
            <person name="Gujja S."/>
            <person name="Heilman E."/>
            <person name="Heiman D."/>
            <person name="Howarth C."/>
            <person name="Mehta T."/>
            <person name="Neiman D."/>
            <person name="Pearson M."/>
            <person name="Roberts A."/>
            <person name="Saif S."/>
            <person name="Shea T."/>
            <person name="Shenoy N."/>
            <person name="Sisk P."/>
            <person name="Stolte C."/>
            <person name="Sykes S."/>
            <person name="White J."/>
            <person name="Yandava C."/>
            <person name="Burger G."/>
            <person name="Gray M.W."/>
            <person name="Holland P.W.H."/>
            <person name="King N."/>
            <person name="Lang F.B.F."/>
            <person name="Roger A.J."/>
            <person name="Ruiz-Trillo I."/>
            <person name="Haas B."/>
            <person name="Nusbaum C."/>
            <person name="Birren B."/>
        </authorList>
    </citation>
    <scope>NUCLEOTIDE SEQUENCE [LARGE SCALE GENOMIC DNA]</scope>
    <source>
        <strain evidence="2 3">JP610</strain>
    </source>
</reference>
<evidence type="ECO:0000256" key="1">
    <source>
        <dbReference type="SAM" id="MobiDB-lite"/>
    </source>
</evidence>
<gene>
    <name evidence="2" type="ORF">SARC_10263</name>
</gene>
<feature type="compositionally biased region" description="Basic and acidic residues" evidence="1">
    <location>
        <begin position="124"/>
        <end position="146"/>
    </location>
</feature>
<evidence type="ECO:0008006" key="4">
    <source>
        <dbReference type="Google" id="ProtNLM"/>
    </source>
</evidence>
<protein>
    <recommendedName>
        <fullName evidence="4">RAP domain-containing protein</fullName>
    </recommendedName>
</protein>
<feature type="region of interest" description="Disordered" evidence="1">
    <location>
        <begin position="124"/>
        <end position="162"/>
    </location>
</feature>